<dbReference type="SUPFAM" id="SSF55666">
    <property type="entry name" value="Ribonuclease PH domain 2-like"/>
    <property type="match status" value="1"/>
</dbReference>
<dbReference type="InterPro" id="IPR050080">
    <property type="entry name" value="RNase_PH"/>
</dbReference>
<dbReference type="GO" id="GO:0016075">
    <property type="term" value="P:rRNA catabolic process"/>
    <property type="evidence" value="ECO:0007669"/>
    <property type="project" value="TreeGrafter"/>
</dbReference>
<evidence type="ECO:0000256" key="4">
    <source>
        <dbReference type="ARBA" id="ARBA00022835"/>
    </source>
</evidence>
<evidence type="ECO:0000256" key="5">
    <source>
        <dbReference type="ARBA" id="ARBA00023242"/>
    </source>
</evidence>
<evidence type="ECO:0000256" key="2">
    <source>
        <dbReference type="ARBA" id="ARBA00006678"/>
    </source>
</evidence>
<dbReference type="GO" id="GO:0005730">
    <property type="term" value="C:nucleolus"/>
    <property type="evidence" value="ECO:0007669"/>
    <property type="project" value="TreeGrafter"/>
</dbReference>
<feature type="domain" description="Exoribonuclease phosphorolytic" evidence="6">
    <location>
        <begin position="6"/>
        <end position="130"/>
    </location>
</feature>
<keyword evidence="3" id="KW-0698">rRNA processing</keyword>
<evidence type="ECO:0000259" key="6">
    <source>
        <dbReference type="Pfam" id="PF01138"/>
    </source>
</evidence>
<evidence type="ECO:0000313" key="8">
    <source>
        <dbReference type="Proteomes" id="UP001162156"/>
    </source>
</evidence>
<dbReference type="CDD" id="cd11372">
    <property type="entry name" value="RNase_PH_RRP46"/>
    <property type="match status" value="1"/>
</dbReference>
<protein>
    <recommendedName>
        <fullName evidence="6">Exoribonuclease phosphorolytic domain-containing protein</fullName>
    </recommendedName>
</protein>
<proteinExistence type="inferred from homology"/>
<accession>A0AAV8XD01</accession>
<name>A0AAV8XD01_9CUCU</name>
<dbReference type="InterPro" id="IPR027408">
    <property type="entry name" value="PNPase/RNase_PH_dom_sf"/>
</dbReference>
<dbReference type="Gene3D" id="3.30.230.70">
    <property type="entry name" value="GHMP Kinase, N-terminal domain"/>
    <property type="match status" value="1"/>
</dbReference>
<dbReference type="Pfam" id="PF01138">
    <property type="entry name" value="RNase_PH"/>
    <property type="match status" value="1"/>
</dbReference>
<dbReference type="SUPFAM" id="SSF54211">
    <property type="entry name" value="Ribosomal protein S5 domain 2-like"/>
    <property type="match status" value="1"/>
</dbReference>
<dbReference type="InterPro" id="IPR001247">
    <property type="entry name" value="ExoRNase_PH_dom1"/>
</dbReference>
<gene>
    <name evidence="7" type="ORF">NQ314_012429</name>
</gene>
<evidence type="ECO:0000256" key="1">
    <source>
        <dbReference type="ARBA" id="ARBA00004123"/>
    </source>
</evidence>
<comment type="caution">
    <text evidence="7">The sequence shown here is derived from an EMBL/GenBank/DDBJ whole genome shotgun (WGS) entry which is preliminary data.</text>
</comment>
<dbReference type="PANTHER" id="PTHR11953">
    <property type="entry name" value="EXOSOME COMPLEX COMPONENT"/>
    <property type="match status" value="1"/>
</dbReference>
<dbReference type="InterPro" id="IPR036345">
    <property type="entry name" value="ExoRNase_PH_dom2_sf"/>
</dbReference>
<dbReference type="GO" id="GO:0071028">
    <property type="term" value="P:nuclear mRNA surveillance"/>
    <property type="evidence" value="ECO:0007669"/>
    <property type="project" value="TreeGrafter"/>
</dbReference>
<evidence type="ECO:0000313" key="7">
    <source>
        <dbReference type="EMBL" id="KAJ8936281.1"/>
    </source>
</evidence>
<dbReference type="InterPro" id="IPR020568">
    <property type="entry name" value="Ribosomal_Su5_D2-typ_SF"/>
</dbReference>
<dbReference type="GO" id="GO:0034475">
    <property type="term" value="P:U4 snRNA 3'-end processing"/>
    <property type="evidence" value="ECO:0007669"/>
    <property type="project" value="TreeGrafter"/>
</dbReference>
<dbReference type="GO" id="GO:0071051">
    <property type="term" value="P:poly(A)-dependent snoRNA 3'-end processing"/>
    <property type="evidence" value="ECO:0007669"/>
    <property type="project" value="TreeGrafter"/>
</dbReference>
<dbReference type="GO" id="GO:0000176">
    <property type="term" value="C:nuclear exosome (RNase complex)"/>
    <property type="evidence" value="ECO:0007669"/>
    <property type="project" value="TreeGrafter"/>
</dbReference>
<dbReference type="AlphaFoldDB" id="A0AAV8XD01"/>
<dbReference type="GO" id="GO:0006364">
    <property type="term" value="P:rRNA processing"/>
    <property type="evidence" value="ECO:0007669"/>
    <property type="project" value="UniProtKB-KW"/>
</dbReference>
<comment type="similarity">
    <text evidence="2">Belongs to the RNase PH family.</text>
</comment>
<comment type="subcellular location">
    <subcellularLocation>
        <location evidence="1">Nucleus</location>
    </subcellularLocation>
</comment>
<dbReference type="PANTHER" id="PTHR11953:SF1">
    <property type="entry name" value="EXOSOME COMPLEX COMPONENT RRP46"/>
    <property type="match status" value="1"/>
</dbReference>
<keyword evidence="5" id="KW-0539">Nucleus</keyword>
<organism evidence="7 8">
    <name type="scientific">Rhamnusium bicolor</name>
    <dbReference type="NCBI Taxonomy" id="1586634"/>
    <lineage>
        <taxon>Eukaryota</taxon>
        <taxon>Metazoa</taxon>
        <taxon>Ecdysozoa</taxon>
        <taxon>Arthropoda</taxon>
        <taxon>Hexapoda</taxon>
        <taxon>Insecta</taxon>
        <taxon>Pterygota</taxon>
        <taxon>Neoptera</taxon>
        <taxon>Endopterygota</taxon>
        <taxon>Coleoptera</taxon>
        <taxon>Polyphaga</taxon>
        <taxon>Cucujiformia</taxon>
        <taxon>Chrysomeloidea</taxon>
        <taxon>Cerambycidae</taxon>
        <taxon>Lepturinae</taxon>
        <taxon>Rhagiini</taxon>
        <taxon>Rhamnusium</taxon>
    </lineage>
</organism>
<keyword evidence="4" id="KW-0271">Exosome</keyword>
<dbReference type="GO" id="GO:0000177">
    <property type="term" value="C:cytoplasmic exosome (RNase complex)"/>
    <property type="evidence" value="ECO:0007669"/>
    <property type="project" value="TreeGrafter"/>
</dbReference>
<evidence type="ECO:0000256" key="3">
    <source>
        <dbReference type="ARBA" id="ARBA00022552"/>
    </source>
</evidence>
<keyword evidence="8" id="KW-1185">Reference proteome</keyword>
<reference evidence="7" key="1">
    <citation type="journal article" date="2023" name="Insect Mol. Biol.">
        <title>Genome sequencing provides insights into the evolution of gene families encoding plant cell wall-degrading enzymes in longhorned beetles.</title>
        <authorList>
            <person name="Shin N.R."/>
            <person name="Okamura Y."/>
            <person name="Kirsch R."/>
            <person name="Pauchet Y."/>
        </authorList>
    </citation>
    <scope>NUCLEOTIDE SEQUENCE</scope>
    <source>
        <strain evidence="7">RBIC_L_NR</strain>
    </source>
</reference>
<dbReference type="GO" id="GO:0003723">
    <property type="term" value="F:RNA binding"/>
    <property type="evidence" value="ECO:0007669"/>
    <property type="project" value="TreeGrafter"/>
</dbReference>
<sequence length="215" mass="23992">MEKLNFSCKLGVLSRPDGSAMFCEGDLKISSFLGETIVIAGLYGPVEVKMQKVLIDKASVECSYRPKSGLPGVEDRLYESLIRNICETSLMAALYPRSAVLITLQEMHNNGQLISCAINAACLACLDSGIDMKFMFGSVTCFLTKQEELCLKPPINEKDIKAFFVFVFDNTKGRILASHTKGSFSKEQYEEALHLSREESKNVFIFFKKSMHTND</sequence>
<dbReference type="Proteomes" id="UP001162156">
    <property type="component" value="Unassembled WGS sequence"/>
</dbReference>
<dbReference type="EMBL" id="JANEYF010003437">
    <property type="protein sequence ID" value="KAJ8936281.1"/>
    <property type="molecule type" value="Genomic_DNA"/>
</dbReference>